<organism evidence="11 12">
    <name type="scientific">Laticauda laticaudata</name>
    <name type="common">Blue-ringed sea krait</name>
    <name type="synonym">Blue-lipped sea krait</name>
    <dbReference type="NCBI Taxonomy" id="8630"/>
    <lineage>
        <taxon>Eukaryota</taxon>
        <taxon>Metazoa</taxon>
        <taxon>Chordata</taxon>
        <taxon>Craniata</taxon>
        <taxon>Vertebrata</taxon>
        <taxon>Euteleostomi</taxon>
        <taxon>Lepidosauria</taxon>
        <taxon>Squamata</taxon>
        <taxon>Bifurcata</taxon>
        <taxon>Unidentata</taxon>
        <taxon>Episquamata</taxon>
        <taxon>Toxicofera</taxon>
        <taxon>Serpentes</taxon>
        <taxon>Colubroidea</taxon>
        <taxon>Elapidae</taxon>
        <taxon>Laticaudinae</taxon>
        <taxon>Laticauda</taxon>
    </lineage>
</organism>
<evidence type="ECO:0000256" key="6">
    <source>
        <dbReference type="ARBA" id="ARBA00023128"/>
    </source>
</evidence>
<reference evidence="11" key="1">
    <citation type="submission" date="2025-08" db="UniProtKB">
        <authorList>
            <consortium name="Ensembl"/>
        </authorList>
    </citation>
    <scope>IDENTIFICATION</scope>
</reference>
<dbReference type="GO" id="GO:0042645">
    <property type="term" value="C:mitochondrial nucleoid"/>
    <property type="evidence" value="ECO:0007669"/>
    <property type="project" value="UniProtKB-SubCell"/>
</dbReference>
<comment type="function">
    <text evidence="9">Transcription elongation factor which increases mitochondrial RNA polymerase processivity. Regulates transcription of the mitochondrial genome, including genes important for the oxidative phosphorylation machinery.</text>
</comment>
<protein>
    <recommendedName>
        <fullName evidence="3">Transcription elongation factor, mitochondrial</fullName>
    </recommendedName>
</protein>
<evidence type="ECO:0000313" key="11">
    <source>
        <dbReference type="Ensembl" id="ENSLLTP00000014852.1"/>
    </source>
</evidence>
<dbReference type="GO" id="GO:0003676">
    <property type="term" value="F:nucleic acid binding"/>
    <property type="evidence" value="ECO:0007669"/>
    <property type="project" value="InterPro"/>
</dbReference>
<comment type="subcellular location">
    <subcellularLocation>
        <location evidence="1">Mitochondrion matrix</location>
        <location evidence="1">Mitochondrion nucleoid</location>
    </subcellularLocation>
</comment>
<sequence length="528" mass="59457">MGHSLFRCWPSSHFRMQPRQKLWPHATVAGLLSRSRQMEHCRSSAVSHTGIGAWAAEAIAISSADRVAEFTHPALATPAAFPGGRSAARNRTETGGSGGSHPETTRLAFFFSLLRRWFASSFHAEENYCCRRDGRKDPSIRPSIRACLPSGQFLTPDDYLVCSLQFSWQVPKMVLSRGNWMAENLHRHFPGRRCFLQVLLPSSGGLWYCKKSTSVRKPVSPSGTEAKNAIDALYSSEQQSVILQFLNSASEEQLSAVKLLQGKKYLNVVEYRNNHGPFQELQSLLQVPSFRYKTVVKVCNFILNPLEKEEKKNCNPMSARKCISPPIKRSSLKTANSIVSIVFGVQKISWAHVNRDLVVQNWHLENYRQKEETFTPAVYLETVSTIISKIPEADFYVLEKIGLPPTNVALFPVTLHLRIMEAVLYALLQKSFGKDGQPQVLSIARNAIGRYFGLMLGESRISGRDLVKQFLLDSAKQTTRVSFANNVVARHIHIMSGDSWKREEELCDSLLQAIAFYELLVFDTDEMS</sequence>
<evidence type="ECO:0000256" key="4">
    <source>
        <dbReference type="ARBA" id="ARBA00022946"/>
    </source>
</evidence>
<dbReference type="AlphaFoldDB" id="A0A8C5S8G6"/>
<evidence type="ECO:0000256" key="7">
    <source>
        <dbReference type="ARBA" id="ARBA00023163"/>
    </source>
</evidence>
<keyword evidence="12" id="KW-1185">Reference proteome</keyword>
<dbReference type="Pfam" id="PF12836">
    <property type="entry name" value="HHH_3"/>
    <property type="match status" value="1"/>
</dbReference>
<gene>
    <name evidence="11" type="primary">TEFM</name>
</gene>
<keyword evidence="7" id="KW-0804">Transcription</keyword>
<proteinExistence type="inferred from homology"/>
<evidence type="ECO:0000256" key="8">
    <source>
        <dbReference type="ARBA" id="ARBA00023271"/>
    </source>
</evidence>
<dbReference type="Ensembl" id="ENSLLTT00000015439.1">
    <property type="protein sequence ID" value="ENSLLTP00000014852.1"/>
    <property type="gene ID" value="ENSLLTG00000011404.1"/>
</dbReference>
<evidence type="ECO:0000313" key="12">
    <source>
        <dbReference type="Proteomes" id="UP000694406"/>
    </source>
</evidence>
<feature type="region of interest" description="Disordered" evidence="10">
    <location>
        <begin position="79"/>
        <end position="101"/>
    </location>
</feature>
<keyword evidence="5" id="KW-0805">Transcription regulation</keyword>
<dbReference type="GO" id="GO:0006392">
    <property type="term" value="P:transcription elongation by mitochondrial RNA polymerase"/>
    <property type="evidence" value="ECO:0007669"/>
    <property type="project" value="InterPro"/>
</dbReference>
<name>A0A8C5S8G6_LATLA</name>
<dbReference type="Proteomes" id="UP000694406">
    <property type="component" value="Unplaced"/>
</dbReference>
<dbReference type="SUPFAM" id="SSF47781">
    <property type="entry name" value="RuvA domain 2-like"/>
    <property type="match status" value="1"/>
</dbReference>
<dbReference type="GeneTree" id="ENSGT00390000010581"/>
<dbReference type="InterPro" id="IPR010994">
    <property type="entry name" value="RuvA_2-like"/>
</dbReference>
<dbReference type="PANTHER" id="PTHR21053:SF2">
    <property type="entry name" value="TRANSCRIPTION ELONGATION FACTOR, MITOCHONDRIAL"/>
    <property type="match status" value="1"/>
</dbReference>
<accession>A0A8C5S8G6</accession>
<evidence type="ECO:0000256" key="5">
    <source>
        <dbReference type="ARBA" id="ARBA00023015"/>
    </source>
</evidence>
<keyword evidence="4" id="KW-0809">Transit peptide</keyword>
<keyword evidence="6" id="KW-0496">Mitochondrion</keyword>
<reference evidence="11" key="2">
    <citation type="submission" date="2025-09" db="UniProtKB">
        <authorList>
            <consortium name="Ensembl"/>
        </authorList>
    </citation>
    <scope>IDENTIFICATION</scope>
</reference>
<evidence type="ECO:0000256" key="1">
    <source>
        <dbReference type="ARBA" id="ARBA00004436"/>
    </source>
</evidence>
<evidence type="ECO:0000256" key="2">
    <source>
        <dbReference type="ARBA" id="ARBA00009086"/>
    </source>
</evidence>
<keyword evidence="8" id="KW-1135">Mitochondrion nucleoid</keyword>
<comment type="similarity">
    <text evidence="2">Belongs to the TEFM family.</text>
</comment>
<evidence type="ECO:0000256" key="9">
    <source>
        <dbReference type="ARBA" id="ARBA00025262"/>
    </source>
</evidence>
<dbReference type="InterPro" id="IPR036397">
    <property type="entry name" value="RNaseH_sf"/>
</dbReference>
<dbReference type="InterPro" id="IPR039150">
    <property type="entry name" value="TEFM"/>
</dbReference>
<evidence type="ECO:0000256" key="3">
    <source>
        <dbReference type="ARBA" id="ARBA00017000"/>
    </source>
</evidence>
<dbReference type="PANTHER" id="PTHR21053">
    <property type="entry name" value="TRANSCRIPTION ELONGATION FACTOR, MITOCHONDRIAL"/>
    <property type="match status" value="1"/>
</dbReference>
<dbReference type="Gene3D" id="3.30.420.10">
    <property type="entry name" value="Ribonuclease H-like superfamily/Ribonuclease H"/>
    <property type="match status" value="1"/>
</dbReference>
<dbReference type="GO" id="GO:0030337">
    <property type="term" value="F:DNA polymerase processivity factor activity"/>
    <property type="evidence" value="ECO:0007669"/>
    <property type="project" value="TreeGrafter"/>
</dbReference>
<evidence type="ECO:0000256" key="10">
    <source>
        <dbReference type="SAM" id="MobiDB-lite"/>
    </source>
</evidence>